<evidence type="ECO:0000313" key="2">
    <source>
        <dbReference type="Proteomes" id="UP000499080"/>
    </source>
</evidence>
<gene>
    <name evidence="1" type="ORF">AVEN_153071_1</name>
</gene>
<reference evidence="1 2" key="1">
    <citation type="journal article" date="2019" name="Sci. Rep.">
        <title>Orb-weaving spider Araneus ventricosus genome elucidates the spidroin gene catalogue.</title>
        <authorList>
            <person name="Kono N."/>
            <person name="Nakamura H."/>
            <person name="Ohtoshi R."/>
            <person name="Moran D.A.P."/>
            <person name="Shinohara A."/>
            <person name="Yoshida Y."/>
            <person name="Fujiwara M."/>
            <person name="Mori M."/>
            <person name="Tomita M."/>
            <person name="Arakawa K."/>
        </authorList>
    </citation>
    <scope>NUCLEOTIDE SEQUENCE [LARGE SCALE GENOMIC DNA]</scope>
</reference>
<name>A0A4Y2E5A3_ARAVE</name>
<evidence type="ECO:0000313" key="1">
    <source>
        <dbReference type="EMBL" id="GBM23486.1"/>
    </source>
</evidence>
<dbReference type="EMBL" id="BGPR01000499">
    <property type="protein sequence ID" value="GBM23486.1"/>
    <property type="molecule type" value="Genomic_DNA"/>
</dbReference>
<dbReference type="AlphaFoldDB" id="A0A4Y2E5A3"/>
<sequence>MDHKLSWLPHVIEQGKRAMDQYQHVCRIAGKTWGINKNIRGLLYKTVIERTLCHGAAAWGHNPSPTCNPVPMLPRLHTLFQNGYLRPNFRRLTLIHAPPHHF</sequence>
<evidence type="ECO:0008006" key="3">
    <source>
        <dbReference type="Google" id="ProtNLM"/>
    </source>
</evidence>
<dbReference type="Proteomes" id="UP000499080">
    <property type="component" value="Unassembled WGS sequence"/>
</dbReference>
<protein>
    <recommendedName>
        <fullName evidence="3">Reverse transcriptase domain-containing protein</fullName>
    </recommendedName>
</protein>
<dbReference type="OrthoDB" id="411871at2759"/>
<proteinExistence type="predicted"/>
<comment type="caution">
    <text evidence="1">The sequence shown here is derived from an EMBL/GenBank/DDBJ whole genome shotgun (WGS) entry which is preliminary data.</text>
</comment>
<keyword evidence="2" id="KW-1185">Reference proteome</keyword>
<organism evidence="1 2">
    <name type="scientific">Araneus ventricosus</name>
    <name type="common">Orbweaver spider</name>
    <name type="synonym">Epeira ventricosa</name>
    <dbReference type="NCBI Taxonomy" id="182803"/>
    <lineage>
        <taxon>Eukaryota</taxon>
        <taxon>Metazoa</taxon>
        <taxon>Ecdysozoa</taxon>
        <taxon>Arthropoda</taxon>
        <taxon>Chelicerata</taxon>
        <taxon>Arachnida</taxon>
        <taxon>Araneae</taxon>
        <taxon>Araneomorphae</taxon>
        <taxon>Entelegynae</taxon>
        <taxon>Araneoidea</taxon>
        <taxon>Araneidae</taxon>
        <taxon>Araneus</taxon>
    </lineage>
</organism>
<accession>A0A4Y2E5A3</accession>